<reference evidence="2 3" key="1">
    <citation type="journal article" date="2015" name="Int. J. Syst. Evol. Microbiol.">
        <title>Erythrobacter atlanticus sp. nov., a bacterium from ocean sediment able to degrade polycyclic aromatic hydrocarbons.</title>
        <authorList>
            <person name="Zhuang L."/>
            <person name="Liu Y."/>
            <person name="Wang L."/>
            <person name="Wang W."/>
            <person name="Shao Z."/>
        </authorList>
    </citation>
    <scope>NUCLEOTIDE SEQUENCE [LARGE SCALE GENOMIC DNA]</scope>
    <source>
        <strain evidence="3">s21-N3</strain>
    </source>
</reference>
<dbReference type="OrthoDB" id="9812260at2"/>
<dbReference type="GO" id="GO:0016301">
    <property type="term" value="F:kinase activity"/>
    <property type="evidence" value="ECO:0007669"/>
    <property type="project" value="UniProtKB-KW"/>
</dbReference>
<dbReference type="PATRIC" id="fig|1648404.4.peg.582"/>
<evidence type="ECO:0000313" key="3">
    <source>
        <dbReference type="Proteomes" id="UP000059113"/>
    </source>
</evidence>
<proteinExistence type="predicted"/>
<dbReference type="Pfam" id="PF01590">
    <property type="entry name" value="GAF"/>
    <property type="match status" value="1"/>
</dbReference>
<protein>
    <submittedName>
        <fullName evidence="2">Putative two-component system sensor histidine kinase</fullName>
    </submittedName>
</protein>
<dbReference type="Proteomes" id="UP000059113">
    <property type="component" value="Chromosome"/>
</dbReference>
<dbReference type="Pfam" id="PF07568">
    <property type="entry name" value="HisKA_2"/>
    <property type="match status" value="1"/>
</dbReference>
<dbReference type="AlphaFoldDB" id="A0A0H4V9C5"/>
<keyword evidence="2" id="KW-0808">Transferase</keyword>
<dbReference type="STRING" id="1648404.CP97_02755"/>
<reference evidence="3" key="2">
    <citation type="submission" date="2015-04" db="EMBL/GenBank/DDBJ databases">
        <title>The complete genome sequence of Erythrobacter sp. s21-N3.</title>
        <authorList>
            <person name="Zhuang L."/>
            <person name="Liu Y."/>
            <person name="Shao Z."/>
        </authorList>
    </citation>
    <scope>NUCLEOTIDE SEQUENCE [LARGE SCALE GENOMIC DNA]</scope>
    <source>
        <strain evidence="3">s21-N3</strain>
    </source>
</reference>
<keyword evidence="2" id="KW-0418">Kinase</keyword>
<dbReference type="PANTHER" id="PTHR43102">
    <property type="entry name" value="SLR1143 PROTEIN"/>
    <property type="match status" value="1"/>
</dbReference>
<dbReference type="InterPro" id="IPR036890">
    <property type="entry name" value="HATPase_C_sf"/>
</dbReference>
<dbReference type="SUPFAM" id="SSF55781">
    <property type="entry name" value="GAF domain-like"/>
    <property type="match status" value="1"/>
</dbReference>
<name>A0A0H4V9C5_9SPHN</name>
<feature type="domain" description="GAF" evidence="1">
    <location>
        <begin position="25"/>
        <end position="167"/>
    </location>
</feature>
<dbReference type="InterPro" id="IPR011495">
    <property type="entry name" value="Sig_transdc_His_kin_sub2_dim/P"/>
</dbReference>
<dbReference type="EMBL" id="CP011310">
    <property type="protein sequence ID" value="AKQ41192.1"/>
    <property type="molecule type" value="Genomic_DNA"/>
</dbReference>
<evidence type="ECO:0000259" key="1">
    <source>
        <dbReference type="SMART" id="SM00065"/>
    </source>
</evidence>
<dbReference type="KEGG" id="ery:CP97_02755"/>
<evidence type="ECO:0000313" key="2">
    <source>
        <dbReference type="EMBL" id="AKQ41192.1"/>
    </source>
</evidence>
<dbReference type="Gene3D" id="3.30.565.10">
    <property type="entry name" value="Histidine kinase-like ATPase, C-terminal domain"/>
    <property type="match status" value="1"/>
</dbReference>
<sequence>MIAAKHPQQEQRLAALRELEILDTDFEDEYDHIVELASHLCEVPIAVVNLIDTDRQWFKAEKGLGVRSTPLDTSLCSHVILEKDFVEIPDTLRDPRMSDNPLCLEEGGLRFYAGALLQSEDGLPLGTLCVLDNQPRTLTQFQVKALRMLAGQVNRLLDLRLSLKRQQIFQQEIDHRVKNSLASVYGLVRMQASRAQGEVREALDVVGKRIGAVAALHEQLHMSMSGTDIDLAPFVQRLADKLISVMAPGSEVELELADANLSSNSGGAIGLIVNEFISNAGKHSSDTDGKALVHISGTIKEGTYTLRFTHRHHLAADTLDRIANSKGLGGRVIEASTRSIAGVHEWSGGDKGLMLEISFPAET</sequence>
<dbReference type="RefSeq" id="WP_053106510.1">
    <property type="nucleotide sequence ID" value="NZ_CP011310.1"/>
</dbReference>
<keyword evidence="3" id="KW-1185">Reference proteome</keyword>
<organism evidence="2 3">
    <name type="scientific">Aurantiacibacter atlanticus</name>
    <dbReference type="NCBI Taxonomy" id="1648404"/>
    <lineage>
        <taxon>Bacteria</taxon>
        <taxon>Pseudomonadati</taxon>
        <taxon>Pseudomonadota</taxon>
        <taxon>Alphaproteobacteria</taxon>
        <taxon>Sphingomonadales</taxon>
        <taxon>Erythrobacteraceae</taxon>
        <taxon>Aurantiacibacter</taxon>
    </lineage>
</organism>
<dbReference type="InterPro" id="IPR029016">
    <property type="entry name" value="GAF-like_dom_sf"/>
</dbReference>
<dbReference type="InterPro" id="IPR003018">
    <property type="entry name" value="GAF"/>
</dbReference>
<accession>A0A0H4V9C5</accession>
<dbReference type="Gene3D" id="3.30.450.40">
    <property type="match status" value="1"/>
</dbReference>
<dbReference type="SMART" id="SM00065">
    <property type="entry name" value="GAF"/>
    <property type="match status" value="1"/>
</dbReference>
<dbReference type="PANTHER" id="PTHR43102:SF2">
    <property type="entry name" value="GAF DOMAIN-CONTAINING PROTEIN"/>
    <property type="match status" value="1"/>
</dbReference>
<gene>
    <name evidence="2" type="ORF">CP97_02755</name>
</gene>